<keyword evidence="2" id="KW-1185">Reference proteome</keyword>
<gene>
    <name evidence="1" type="ORF">TKK_018733</name>
</gene>
<sequence>MQLKALHDEVDWPEQFDRLPAESVDQDIEPTPLYDFVLRSGYEDEDRVGEEYKDNDRRREVEYPNGLLREYEWVIISNILIGFERKQPSNTIIINMIMRNSPRRYE</sequence>
<dbReference type="EMBL" id="JBJJXI010000153">
    <property type="protein sequence ID" value="KAL3385677.1"/>
    <property type="molecule type" value="Genomic_DNA"/>
</dbReference>
<protein>
    <submittedName>
        <fullName evidence="1">Uncharacterized protein</fullName>
    </submittedName>
</protein>
<name>A0ABD2VZ61_9HYME</name>
<dbReference type="AlphaFoldDB" id="A0ABD2VZ61"/>
<dbReference type="Proteomes" id="UP001627154">
    <property type="component" value="Unassembled WGS sequence"/>
</dbReference>
<accession>A0ABD2VZ61</accession>
<evidence type="ECO:0000313" key="1">
    <source>
        <dbReference type="EMBL" id="KAL3385677.1"/>
    </source>
</evidence>
<reference evidence="1 2" key="1">
    <citation type="journal article" date="2024" name="bioRxiv">
        <title>A reference genome for Trichogramma kaykai: A tiny desert-dwelling parasitoid wasp with competing sex-ratio distorters.</title>
        <authorList>
            <person name="Culotta J."/>
            <person name="Lindsey A.R."/>
        </authorList>
    </citation>
    <scope>NUCLEOTIDE SEQUENCE [LARGE SCALE GENOMIC DNA]</scope>
    <source>
        <strain evidence="1 2">KSX58</strain>
    </source>
</reference>
<evidence type="ECO:0000313" key="2">
    <source>
        <dbReference type="Proteomes" id="UP001627154"/>
    </source>
</evidence>
<proteinExistence type="predicted"/>
<comment type="caution">
    <text evidence="1">The sequence shown here is derived from an EMBL/GenBank/DDBJ whole genome shotgun (WGS) entry which is preliminary data.</text>
</comment>
<organism evidence="1 2">
    <name type="scientific">Trichogramma kaykai</name>
    <dbReference type="NCBI Taxonomy" id="54128"/>
    <lineage>
        <taxon>Eukaryota</taxon>
        <taxon>Metazoa</taxon>
        <taxon>Ecdysozoa</taxon>
        <taxon>Arthropoda</taxon>
        <taxon>Hexapoda</taxon>
        <taxon>Insecta</taxon>
        <taxon>Pterygota</taxon>
        <taxon>Neoptera</taxon>
        <taxon>Endopterygota</taxon>
        <taxon>Hymenoptera</taxon>
        <taxon>Apocrita</taxon>
        <taxon>Proctotrupomorpha</taxon>
        <taxon>Chalcidoidea</taxon>
        <taxon>Trichogrammatidae</taxon>
        <taxon>Trichogramma</taxon>
    </lineage>
</organism>